<dbReference type="GO" id="GO:0000156">
    <property type="term" value="F:phosphorelay response regulator activity"/>
    <property type="evidence" value="ECO:0007669"/>
    <property type="project" value="TreeGrafter"/>
</dbReference>
<proteinExistence type="predicted"/>
<keyword evidence="2" id="KW-0902">Two-component regulatory system</keyword>
<dbReference type="PROSITE" id="PS50110">
    <property type="entry name" value="RESPONSE_REGULATORY"/>
    <property type="match status" value="1"/>
</dbReference>
<evidence type="ECO:0000259" key="9">
    <source>
        <dbReference type="PROSITE" id="PS51755"/>
    </source>
</evidence>
<dbReference type="CDD" id="cd00383">
    <property type="entry name" value="trans_reg_C"/>
    <property type="match status" value="1"/>
</dbReference>
<keyword evidence="3" id="KW-0805">Transcription regulation</keyword>
<accession>A0A8H9G5L2</accession>
<dbReference type="InterPro" id="IPR036388">
    <property type="entry name" value="WH-like_DNA-bd_sf"/>
</dbReference>
<sequence length="230" mass="25019">MSAVNAPARILVVEDDDSLRTAVATTLRAEGFVVAEASDGRRIAEDLDRAAPDLVLLDWMLPGPSGILLAARIRARSDAAVVMMTARDELDDRLRGFAEGADDYVVKPFAMAELVARVTAVLRRRGRVPSVIEVGDLVLDPDGATVRRAGVLLDLTATEFRLLRFLAESRGRTVSKAQITTQVWGYEDIAPNVVEVHLSALRRKMEAHGPRLVHTVRGLGYRLATDRGAA</sequence>
<dbReference type="Gene3D" id="3.40.50.2300">
    <property type="match status" value="1"/>
</dbReference>
<evidence type="ECO:0000259" key="8">
    <source>
        <dbReference type="PROSITE" id="PS50110"/>
    </source>
</evidence>
<keyword evidence="1 6" id="KW-0597">Phosphoprotein</keyword>
<reference evidence="10" key="1">
    <citation type="journal article" date="2014" name="Int. J. Syst. Evol. Microbiol.">
        <title>Complete genome sequence of Corynebacterium casei LMG S-19264T (=DSM 44701T), isolated from a smear-ripened cheese.</title>
        <authorList>
            <consortium name="US DOE Joint Genome Institute (JGI-PGF)"/>
            <person name="Walter F."/>
            <person name="Albersmeier A."/>
            <person name="Kalinowski J."/>
            <person name="Ruckert C."/>
        </authorList>
    </citation>
    <scope>NUCLEOTIDE SEQUENCE</scope>
    <source>
        <strain evidence="10">JCM 1480</strain>
    </source>
</reference>
<feature type="domain" description="Response regulatory" evidence="8">
    <location>
        <begin position="9"/>
        <end position="122"/>
    </location>
</feature>
<dbReference type="Proteomes" id="UP000648535">
    <property type="component" value="Unassembled WGS sequence"/>
</dbReference>
<comment type="caution">
    <text evidence="10">The sequence shown here is derived from an EMBL/GenBank/DDBJ whole genome shotgun (WGS) entry which is preliminary data.</text>
</comment>
<dbReference type="PANTHER" id="PTHR48111:SF1">
    <property type="entry name" value="TWO-COMPONENT RESPONSE REGULATOR ORR33"/>
    <property type="match status" value="1"/>
</dbReference>
<evidence type="ECO:0000256" key="2">
    <source>
        <dbReference type="ARBA" id="ARBA00023012"/>
    </source>
</evidence>
<feature type="DNA-binding region" description="OmpR/PhoB-type" evidence="7">
    <location>
        <begin position="129"/>
        <end position="225"/>
    </location>
</feature>
<dbReference type="SMART" id="SM00448">
    <property type="entry name" value="REC"/>
    <property type="match status" value="1"/>
</dbReference>
<evidence type="ECO:0000313" key="11">
    <source>
        <dbReference type="Proteomes" id="UP000648535"/>
    </source>
</evidence>
<dbReference type="InterPro" id="IPR001789">
    <property type="entry name" value="Sig_transdc_resp-reg_receiver"/>
</dbReference>
<gene>
    <name evidence="10" type="primary">prrA</name>
    <name evidence="10" type="ORF">GCM10009769_02770</name>
</gene>
<name>A0A8H9G5L2_9MICO</name>
<dbReference type="SMART" id="SM00862">
    <property type="entry name" value="Trans_reg_C"/>
    <property type="match status" value="1"/>
</dbReference>
<dbReference type="InterPro" id="IPR011006">
    <property type="entry name" value="CheY-like_superfamily"/>
</dbReference>
<dbReference type="InterPro" id="IPR039420">
    <property type="entry name" value="WalR-like"/>
</dbReference>
<feature type="domain" description="OmpR/PhoB-type" evidence="9">
    <location>
        <begin position="129"/>
        <end position="225"/>
    </location>
</feature>
<dbReference type="EMBL" id="BMOI01000001">
    <property type="protein sequence ID" value="GGK88169.1"/>
    <property type="molecule type" value="Genomic_DNA"/>
</dbReference>
<dbReference type="GO" id="GO:0032993">
    <property type="term" value="C:protein-DNA complex"/>
    <property type="evidence" value="ECO:0007669"/>
    <property type="project" value="TreeGrafter"/>
</dbReference>
<dbReference type="InterPro" id="IPR001867">
    <property type="entry name" value="OmpR/PhoB-type_DNA-bd"/>
</dbReference>
<evidence type="ECO:0000256" key="6">
    <source>
        <dbReference type="PROSITE-ProRule" id="PRU00169"/>
    </source>
</evidence>
<dbReference type="Pfam" id="PF00072">
    <property type="entry name" value="Response_reg"/>
    <property type="match status" value="1"/>
</dbReference>
<dbReference type="PANTHER" id="PTHR48111">
    <property type="entry name" value="REGULATOR OF RPOS"/>
    <property type="match status" value="1"/>
</dbReference>
<dbReference type="SUPFAM" id="SSF52172">
    <property type="entry name" value="CheY-like"/>
    <property type="match status" value="1"/>
</dbReference>
<dbReference type="GO" id="GO:0000976">
    <property type="term" value="F:transcription cis-regulatory region binding"/>
    <property type="evidence" value="ECO:0007669"/>
    <property type="project" value="TreeGrafter"/>
</dbReference>
<dbReference type="Gene3D" id="1.10.10.10">
    <property type="entry name" value="Winged helix-like DNA-binding domain superfamily/Winged helix DNA-binding domain"/>
    <property type="match status" value="1"/>
</dbReference>
<dbReference type="InterPro" id="IPR016032">
    <property type="entry name" value="Sig_transdc_resp-reg_C-effctor"/>
</dbReference>
<evidence type="ECO:0000256" key="1">
    <source>
        <dbReference type="ARBA" id="ARBA00022553"/>
    </source>
</evidence>
<organism evidence="10 11">
    <name type="scientific">Curtobacterium luteum</name>
    <dbReference type="NCBI Taxonomy" id="33881"/>
    <lineage>
        <taxon>Bacteria</taxon>
        <taxon>Bacillati</taxon>
        <taxon>Actinomycetota</taxon>
        <taxon>Actinomycetes</taxon>
        <taxon>Micrococcales</taxon>
        <taxon>Microbacteriaceae</taxon>
        <taxon>Curtobacterium</taxon>
    </lineage>
</organism>
<dbReference type="SUPFAM" id="SSF46894">
    <property type="entry name" value="C-terminal effector domain of the bipartite response regulators"/>
    <property type="match status" value="1"/>
</dbReference>
<keyword evidence="4 7" id="KW-0238">DNA-binding</keyword>
<keyword evidence="5" id="KW-0804">Transcription</keyword>
<reference evidence="10" key="2">
    <citation type="submission" date="2020-09" db="EMBL/GenBank/DDBJ databases">
        <authorList>
            <person name="Sun Q."/>
            <person name="Ohkuma M."/>
        </authorList>
    </citation>
    <scope>NUCLEOTIDE SEQUENCE</scope>
    <source>
        <strain evidence="10">JCM 1480</strain>
    </source>
</reference>
<protein>
    <submittedName>
        <fullName evidence="10">DNA-binding response regulator</fullName>
    </submittedName>
</protein>
<evidence type="ECO:0000256" key="3">
    <source>
        <dbReference type="ARBA" id="ARBA00023015"/>
    </source>
</evidence>
<dbReference type="GO" id="GO:0005829">
    <property type="term" value="C:cytosol"/>
    <property type="evidence" value="ECO:0007669"/>
    <property type="project" value="TreeGrafter"/>
</dbReference>
<dbReference type="Gene3D" id="6.10.250.690">
    <property type="match status" value="1"/>
</dbReference>
<evidence type="ECO:0000256" key="5">
    <source>
        <dbReference type="ARBA" id="ARBA00023163"/>
    </source>
</evidence>
<dbReference type="GO" id="GO:0006355">
    <property type="term" value="P:regulation of DNA-templated transcription"/>
    <property type="evidence" value="ECO:0007669"/>
    <property type="project" value="InterPro"/>
</dbReference>
<dbReference type="AlphaFoldDB" id="A0A8H9G5L2"/>
<dbReference type="PROSITE" id="PS51755">
    <property type="entry name" value="OMPR_PHOB"/>
    <property type="match status" value="1"/>
</dbReference>
<feature type="modified residue" description="4-aspartylphosphate" evidence="6">
    <location>
        <position position="58"/>
    </location>
</feature>
<evidence type="ECO:0000313" key="10">
    <source>
        <dbReference type="EMBL" id="GGK88169.1"/>
    </source>
</evidence>
<dbReference type="Pfam" id="PF00486">
    <property type="entry name" value="Trans_reg_C"/>
    <property type="match status" value="1"/>
</dbReference>
<evidence type="ECO:0000256" key="7">
    <source>
        <dbReference type="PROSITE-ProRule" id="PRU01091"/>
    </source>
</evidence>
<evidence type="ECO:0000256" key="4">
    <source>
        <dbReference type="ARBA" id="ARBA00023125"/>
    </source>
</evidence>